<reference evidence="3" key="1">
    <citation type="journal article" date="2015" name="PeerJ">
        <title>First genomic representation of candidate bacterial phylum KSB3 points to enhanced environmental sensing as a trigger of wastewater bulking.</title>
        <authorList>
            <person name="Sekiguchi Y."/>
            <person name="Ohashi A."/>
            <person name="Parks D.H."/>
            <person name="Yamauchi T."/>
            <person name="Tyson G.W."/>
            <person name="Hugenholtz P."/>
        </authorList>
    </citation>
    <scope>NUCLEOTIDE SEQUENCE [LARGE SCALE GENOMIC DNA]</scope>
</reference>
<protein>
    <submittedName>
        <fullName evidence="3">ABC-type sugar transport system, periplasmic component</fullName>
    </submittedName>
</protein>
<dbReference type="CDD" id="cd13585">
    <property type="entry name" value="PBP2_TMBP_like"/>
    <property type="match status" value="1"/>
</dbReference>
<proteinExistence type="predicted"/>
<gene>
    <name evidence="3" type="ORF">U14_01182</name>
</gene>
<dbReference type="SUPFAM" id="SSF53850">
    <property type="entry name" value="Periplasmic binding protein-like II"/>
    <property type="match status" value="2"/>
</dbReference>
<keyword evidence="3" id="KW-0813">Transport</keyword>
<dbReference type="STRING" id="1499966.U14_01182"/>
<feature type="signal peptide" evidence="1">
    <location>
        <begin position="1"/>
        <end position="27"/>
    </location>
</feature>
<sequence>MFEYSRRILWTILCLFFAQTAPLYCCAYAEAEQIVSFATSEREPYIGVNLPDHGYVCELVTEAFQRAGYRVNITFYPWARAVRNVQKGTQDGLLPVYYDDALTGEFAFSDPFPGGKIGLLKRKSTPAEYVVPPDTHQTEALRYLQSYVFGVVRGSVNTPEFDAADFLKKDMVTTDMQNVLKLFKGRVDFVVIDKYTAADLMVNKLPHTIGQLEFMNPPLAEKSFHIAFSKNSPGYQQRLADFNRGLREMIADQKVEKILYKHGLLETAANTQKEKKIIRIGTVDNPEMMIMQRLSKEYETLHPDVKLEWKTLDENILRLRLLSDLAISDGQFDIMTIGIYETPIWAKNGWLVPLSTLPEKYDLPDVLHSVRDGVSYNGVAHALPFYAESIMTFYRKDLFAQAGLTMPEMPTYADIKRFAAAIHNPERGVYGMCLRGKPGWGENMAYVSTLVNTYGGRWFDQKWNPTIKTQEWRDALTLYTDLARYSPPTTPNNGFTENLTLFANGHCGIWIDATVAAGVLFDPRKSQVSASLGFASAPIGAVSKDSPWLWIWALAIPVSSKVPDEALKFITWATSKDYINLVAQREGWVAVPPGTRHSTYLNPAYRAAAPFSEFVFNAIRNADITHPSVQPVPYIGIQYVGIPEFPAIGTQIGQKIAWLLTGDVSVEQTLTECQRIASDQMRASGYIKE</sequence>
<keyword evidence="4" id="KW-1185">Reference proteome</keyword>
<dbReference type="InterPro" id="IPR001638">
    <property type="entry name" value="Solute-binding_3/MltF_N"/>
</dbReference>
<dbReference type="AlphaFoldDB" id="A0A0S6VRM3"/>
<dbReference type="PANTHER" id="PTHR43649:SF12">
    <property type="entry name" value="DIACETYLCHITOBIOSE BINDING PROTEIN DASA"/>
    <property type="match status" value="1"/>
</dbReference>
<organism evidence="3">
    <name type="scientific">Candidatus Moduliflexus flocculans</name>
    <dbReference type="NCBI Taxonomy" id="1499966"/>
    <lineage>
        <taxon>Bacteria</taxon>
        <taxon>Candidatus Moduliflexota</taxon>
        <taxon>Candidatus Moduliflexia</taxon>
        <taxon>Candidatus Moduliflexales</taxon>
        <taxon>Candidatus Moduliflexaceae</taxon>
    </lineage>
</organism>
<evidence type="ECO:0000313" key="3">
    <source>
        <dbReference type="EMBL" id="GAK49957.1"/>
    </source>
</evidence>
<dbReference type="Gene3D" id="3.40.190.10">
    <property type="entry name" value="Periplasmic binding protein-like II"/>
    <property type="match status" value="4"/>
</dbReference>
<dbReference type="InterPro" id="IPR006059">
    <property type="entry name" value="SBP"/>
</dbReference>
<dbReference type="Pfam" id="PF00497">
    <property type="entry name" value="SBP_bac_3"/>
    <property type="match status" value="1"/>
</dbReference>
<dbReference type="HOGENOM" id="CLU_398306_0_0_0"/>
<feature type="domain" description="Solute-binding protein family 3/N-terminal" evidence="2">
    <location>
        <begin position="54"/>
        <end position="262"/>
    </location>
</feature>
<evidence type="ECO:0000256" key="1">
    <source>
        <dbReference type="SAM" id="SignalP"/>
    </source>
</evidence>
<evidence type="ECO:0000313" key="4">
    <source>
        <dbReference type="Proteomes" id="UP000030700"/>
    </source>
</evidence>
<feature type="chain" id="PRO_5006631420" evidence="1">
    <location>
        <begin position="28"/>
        <end position="689"/>
    </location>
</feature>
<dbReference type="Pfam" id="PF01547">
    <property type="entry name" value="SBP_bac_1"/>
    <property type="match status" value="1"/>
</dbReference>
<accession>A0A0S6VRM3</accession>
<dbReference type="Proteomes" id="UP000030700">
    <property type="component" value="Unassembled WGS sequence"/>
</dbReference>
<dbReference type="EMBL" id="DF820455">
    <property type="protein sequence ID" value="GAK49957.1"/>
    <property type="molecule type" value="Genomic_DNA"/>
</dbReference>
<evidence type="ECO:0000259" key="2">
    <source>
        <dbReference type="Pfam" id="PF00497"/>
    </source>
</evidence>
<name>A0A0S6VRM3_9BACT</name>
<dbReference type="PANTHER" id="PTHR43649">
    <property type="entry name" value="ARABINOSE-BINDING PROTEIN-RELATED"/>
    <property type="match status" value="1"/>
</dbReference>
<dbReference type="InterPro" id="IPR050490">
    <property type="entry name" value="Bact_solute-bd_prot1"/>
</dbReference>
<keyword evidence="3" id="KW-0762">Sugar transport</keyword>
<keyword evidence="1" id="KW-0732">Signal</keyword>